<proteinExistence type="predicted"/>
<evidence type="ECO:0000313" key="1">
    <source>
        <dbReference type="EMBL" id="OEE35315.1"/>
    </source>
</evidence>
<name>A0A1E5BHB2_9VIBR</name>
<reference evidence="1 2" key="1">
    <citation type="journal article" date="2012" name="Science">
        <title>Ecological populations of bacteria act as socially cohesive units of antibiotic production and resistance.</title>
        <authorList>
            <person name="Cordero O.X."/>
            <person name="Wildschutte H."/>
            <person name="Kirkup B."/>
            <person name="Proehl S."/>
            <person name="Ngo L."/>
            <person name="Hussain F."/>
            <person name="Le Roux F."/>
            <person name="Mincer T."/>
            <person name="Polz M.F."/>
        </authorList>
    </citation>
    <scope>NUCLEOTIDE SEQUENCE [LARGE SCALE GENOMIC DNA]</scope>
    <source>
        <strain evidence="1 2">ZF-129</strain>
    </source>
</reference>
<dbReference type="EMBL" id="AJYQ02000078">
    <property type="protein sequence ID" value="OEE35315.1"/>
    <property type="molecule type" value="Genomic_DNA"/>
</dbReference>
<accession>A0A1E5BHB2</accession>
<dbReference type="AlphaFoldDB" id="A0A1E5BHB2"/>
<dbReference type="RefSeq" id="WP_017041671.1">
    <property type="nucleotide sequence ID" value="NZ_AJYQ02000078.1"/>
</dbReference>
<comment type="caution">
    <text evidence="1">The sequence shown here is derived from an EMBL/GenBank/DDBJ whole genome shotgun (WGS) entry which is preliminary data.</text>
</comment>
<organism evidence="1 2">
    <name type="scientific">Vibrio genomosp. F10 str. ZF-129</name>
    <dbReference type="NCBI Taxonomy" id="1187848"/>
    <lineage>
        <taxon>Bacteria</taxon>
        <taxon>Pseudomonadati</taxon>
        <taxon>Pseudomonadota</taxon>
        <taxon>Gammaproteobacteria</taxon>
        <taxon>Vibrionales</taxon>
        <taxon>Vibrionaceae</taxon>
        <taxon>Vibrio</taxon>
    </lineage>
</organism>
<evidence type="ECO:0000313" key="2">
    <source>
        <dbReference type="Proteomes" id="UP000094741"/>
    </source>
</evidence>
<sequence length="291" mass="32849">MDNLLDLFNKLPKLNSIYGFTAGYEIVFSESDNKHFYECLFRYRGQWVKANITRDEVASFQSENLTESTLNALTERFPTDVRIEQLELPTSVKALSSQLSEQVNSSYNCDWVDIQIDDSLVGYFNLSLNTLMILSESDLFRHSGHTIQVDSGGYRAKGIDEVYSFNLISPSIYGVLPTAAAKDCADRVAQKIRLFESMSHRRIIPVESIANQDSYFESYDDGFYRIVKNGEVITLVNNLNELGSIVPDSQGFKVILETFNSLEKPAFVSSFADALDRLWLKRSIALGAVHA</sequence>
<dbReference type="Proteomes" id="UP000094741">
    <property type="component" value="Unassembled WGS sequence"/>
</dbReference>
<gene>
    <name evidence="1" type="ORF">A1QO_00720</name>
</gene>
<protein>
    <submittedName>
        <fullName evidence="1">Uncharacterized protein</fullName>
    </submittedName>
</protein>